<protein>
    <submittedName>
        <fullName evidence="9">Endospore germination permease</fullName>
    </submittedName>
</protein>
<name>A0ABW3Q0L3_9BACL</name>
<evidence type="ECO:0000256" key="4">
    <source>
        <dbReference type="ARBA" id="ARBA00022544"/>
    </source>
</evidence>
<keyword evidence="6 8" id="KW-1133">Transmembrane helix</keyword>
<keyword evidence="7 8" id="KW-0472">Membrane</keyword>
<evidence type="ECO:0000256" key="6">
    <source>
        <dbReference type="ARBA" id="ARBA00022989"/>
    </source>
</evidence>
<evidence type="ECO:0000313" key="10">
    <source>
        <dbReference type="Proteomes" id="UP001597169"/>
    </source>
</evidence>
<evidence type="ECO:0000256" key="5">
    <source>
        <dbReference type="ARBA" id="ARBA00022692"/>
    </source>
</evidence>
<dbReference type="InterPro" id="IPR004761">
    <property type="entry name" value="Spore_GerAB"/>
</dbReference>
<keyword evidence="5 8" id="KW-0812">Transmembrane</keyword>
<dbReference type="NCBIfam" id="TIGR00912">
    <property type="entry name" value="2A0309"/>
    <property type="match status" value="1"/>
</dbReference>
<feature type="transmembrane region" description="Helical" evidence="8">
    <location>
        <begin position="12"/>
        <end position="34"/>
    </location>
</feature>
<reference evidence="10" key="1">
    <citation type="journal article" date="2019" name="Int. J. Syst. Evol. Microbiol.">
        <title>The Global Catalogue of Microorganisms (GCM) 10K type strain sequencing project: providing services to taxonomists for standard genome sequencing and annotation.</title>
        <authorList>
            <consortium name="The Broad Institute Genomics Platform"/>
            <consortium name="The Broad Institute Genome Sequencing Center for Infectious Disease"/>
            <person name="Wu L."/>
            <person name="Ma J."/>
        </authorList>
    </citation>
    <scope>NUCLEOTIDE SEQUENCE [LARGE SCALE GENOMIC DNA]</scope>
    <source>
        <strain evidence="10">CCUG 53519</strain>
    </source>
</reference>
<keyword evidence="10" id="KW-1185">Reference proteome</keyword>
<feature type="transmembrane region" description="Helical" evidence="8">
    <location>
        <begin position="215"/>
        <end position="235"/>
    </location>
</feature>
<feature type="transmembrane region" description="Helical" evidence="8">
    <location>
        <begin position="329"/>
        <end position="351"/>
    </location>
</feature>
<accession>A0ABW3Q0L3</accession>
<feature type="transmembrane region" description="Helical" evidence="8">
    <location>
        <begin position="140"/>
        <end position="159"/>
    </location>
</feature>
<feature type="transmembrane region" description="Helical" evidence="8">
    <location>
        <begin position="179"/>
        <end position="203"/>
    </location>
</feature>
<keyword evidence="4" id="KW-0309">Germination</keyword>
<feature type="transmembrane region" description="Helical" evidence="8">
    <location>
        <begin position="40"/>
        <end position="60"/>
    </location>
</feature>
<evidence type="ECO:0000256" key="8">
    <source>
        <dbReference type="SAM" id="Phobius"/>
    </source>
</evidence>
<organism evidence="9 10">
    <name type="scientific">Paenibacillus provencensis</name>
    <dbReference type="NCBI Taxonomy" id="441151"/>
    <lineage>
        <taxon>Bacteria</taxon>
        <taxon>Bacillati</taxon>
        <taxon>Bacillota</taxon>
        <taxon>Bacilli</taxon>
        <taxon>Bacillales</taxon>
        <taxon>Paenibacillaceae</taxon>
        <taxon>Paenibacillus</taxon>
    </lineage>
</organism>
<keyword evidence="3" id="KW-0813">Transport</keyword>
<evidence type="ECO:0000256" key="7">
    <source>
        <dbReference type="ARBA" id="ARBA00023136"/>
    </source>
</evidence>
<dbReference type="RefSeq" id="WP_251583856.1">
    <property type="nucleotide sequence ID" value="NZ_JBHTKX010000003.1"/>
</dbReference>
<comment type="subcellular location">
    <subcellularLocation>
        <location evidence="1">Membrane</location>
        <topology evidence="1">Multi-pass membrane protein</topology>
    </subcellularLocation>
</comment>
<proteinExistence type="inferred from homology"/>
<evidence type="ECO:0000256" key="3">
    <source>
        <dbReference type="ARBA" id="ARBA00022448"/>
    </source>
</evidence>
<feature type="transmembrane region" description="Helical" evidence="8">
    <location>
        <begin position="270"/>
        <end position="292"/>
    </location>
</feature>
<evidence type="ECO:0000313" key="9">
    <source>
        <dbReference type="EMBL" id="MFD1130527.1"/>
    </source>
</evidence>
<dbReference type="Pfam" id="PF03845">
    <property type="entry name" value="Spore_permease"/>
    <property type="match status" value="1"/>
</dbReference>
<feature type="transmembrane region" description="Helical" evidence="8">
    <location>
        <begin position="299"/>
        <end position="317"/>
    </location>
</feature>
<dbReference type="EMBL" id="JBHTKX010000003">
    <property type="protein sequence ID" value="MFD1130527.1"/>
    <property type="molecule type" value="Genomic_DNA"/>
</dbReference>
<gene>
    <name evidence="9" type="ORF">ACFQ3J_20475</name>
</gene>
<feature type="transmembrane region" description="Helical" evidence="8">
    <location>
        <begin position="118"/>
        <end position="135"/>
    </location>
</feature>
<dbReference type="PANTHER" id="PTHR34975">
    <property type="entry name" value="SPORE GERMINATION PROTEIN A2"/>
    <property type="match status" value="1"/>
</dbReference>
<evidence type="ECO:0000256" key="1">
    <source>
        <dbReference type="ARBA" id="ARBA00004141"/>
    </source>
</evidence>
<feature type="transmembrane region" description="Helical" evidence="8">
    <location>
        <begin position="80"/>
        <end position="98"/>
    </location>
</feature>
<dbReference type="Proteomes" id="UP001597169">
    <property type="component" value="Unassembled WGS sequence"/>
</dbReference>
<comment type="similarity">
    <text evidence="2">Belongs to the amino acid-polyamine-organocation (APC) superfamily. Spore germination protein (SGP) (TC 2.A.3.9) family.</text>
</comment>
<dbReference type="PANTHER" id="PTHR34975:SF2">
    <property type="entry name" value="SPORE GERMINATION PROTEIN A2"/>
    <property type="match status" value="1"/>
</dbReference>
<sequence length="371" mass="41976">MYPVKPSFLQAAMLIMLSVGLSNHVFIIPVLLQVAGRDSWLSVLVSSLPITLFILVVFLISKQLKTNTLAEWISNNLGKAGGFLFKLVSSVYFLQVSYFTFYDTAMWAKSSYLMESPMFVIGLILAFLSVFTACLGMRTLAFASGILLPLVVIFGFYVATVNMQYKDYNRLLPLFEHGYTPMFTGVFYCLAGWFEIALILFIQPYLASKFKLWQLLLLLFIMIGLTAGPLTGAITEFGPNEAEHMRYPAFEEWRIASLGKYITQTDFFSIYQWLAGSFTRISLAMYIAIVVWDIKKKRNLIFIILGVLMSISLIYPMNDSLFQNLLITLIFPVNFAYFSFLIIIALMAILIGKLRKKRRGNNAAVRGNSSS</sequence>
<evidence type="ECO:0000256" key="2">
    <source>
        <dbReference type="ARBA" id="ARBA00007998"/>
    </source>
</evidence>
<comment type="caution">
    <text evidence="9">The sequence shown here is derived from an EMBL/GenBank/DDBJ whole genome shotgun (WGS) entry which is preliminary data.</text>
</comment>